<keyword evidence="3" id="KW-1185">Reference proteome</keyword>
<dbReference type="RefSeq" id="WP_165840640.1">
    <property type="nucleotide sequence ID" value="NZ_AZSP01000136.1"/>
</dbReference>
<gene>
    <name evidence="2" type="ORF">Y717_00930</name>
</gene>
<dbReference type="STRING" id="1440053.GCA_000718095_04062"/>
<name>A0A2T7T917_9ACTN</name>
<proteinExistence type="predicted"/>
<dbReference type="EMBL" id="AZSP01000136">
    <property type="protein sequence ID" value="PVE11566.1"/>
    <property type="molecule type" value="Genomic_DNA"/>
</dbReference>
<accession>A0A2T7T917</accession>
<reference evidence="2 3" key="1">
    <citation type="submission" date="2013-12" db="EMBL/GenBank/DDBJ databases">
        <title>Annotated genome of Streptomyces scopuliridis.</title>
        <authorList>
            <person name="Olson J.B."/>
        </authorList>
    </citation>
    <scope>NUCLEOTIDE SEQUENCE [LARGE SCALE GENOMIC DNA]</scope>
    <source>
        <strain evidence="2 3">RB72</strain>
    </source>
</reference>
<dbReference type="Pfam" id="PF20546">
    <property type="entry name" value="DUF6760"/>
    <property type="match status" value="1"/>
</dbReference>
<evidence type="ECO:0000313" key="2">
    <source>
        <dbReference type="EMBL" id="PVE11566.1"/>
    </source>
</evidence>
<organism evidence="2 3">
    <name type="scientific">Streptomyces scopuliridis RB72</name>
    <dbReference type="NCBI Taxonomy" id="1440053"/>
    <lineage>
        <taxon>Bacteria</taxon>
        <taxon>Bacillati</taxon>
        <taxon>Actinomycetota</taxon>
        <taxon>Actinomycetes</taxon>
        <taxon>Kitasatosporales</taxon>
        <taxon>Streptomycetaceae</taxon>
        <taxon>Streptomyces</taxon>
    </lineage>
</organism>
<feature type="domain" description="DUF6760" evidence="1">
    <location>
        <begin position="4"/>
        <end position="44"/>
    </location>
</feature>
<dbReference type="AlphaFoldDB" id="A0A2T7T917"/>
<dbReference type="GeneID" id="95546093"/>
<comment type="caution">
    <text evidence="2">The sequence shown here is derived from an EMBL/GenBank/DDBJ whole genome shotgun (WGS) entry which is preliminary data.</text>
</comment>
<evidence type="ECO:0000313" key="3">
    <source>
        <dbReference type="Proteomes" id="UP000245992"/>
    </source>
</evidence>
<evidence type="ECO:0000259" key="1">
    <source>
        <dbReference type="Pfam" id="PF20546"/>
    </source>
</evidence>
<dbReference type="InterPro" id="IPR046648">
    <property type="entry name" value="DUF6760"/>
</dbReference>
<sequence length="50" mass="6122">MTYAADLLYEEVAYLAYHFHWPLDQLLDLEHPERRRYIAQIARLTGHEYE</sequence>
<protein>
    <recommendedName>
        <fullName evidence="1">DUF6760 domain-containing protein</fullName>
    </recommendedName>
</protein>
<dbReference type="Proteomes" id="UP000245992">
    <property type="component" value="Unassembled WGS sequence"/>
</dbReference>